<evidence type="ECO:0000256" key="6">
    <source>
        <dbReference type="ARBA" id="ARBA00022989"/>
    </source>
</evidence>
<feature type="transmembrane region" description="Helical" evidence="10">
    <location>
        <begin position="68"/>
        <end position="89"/>
    </location>
</feature>
<dbReference type="RefSeq" id="WP_016844767.1">
    <property type="nucleotide sequence ID" value="NZ_CP126026.1"/>
</dbReference>
<evidence type="ECO:0000313" key="11">
    <source>
        <dbReference type="EMBL" id="MBP1295957.1"/>
    </source>
</evidence>
<feature type="transmembrane region" description="Helical" evidence="10">
    <location>
        <begin position="127"/>
        <end position="151"/>
    </location>
</feature>
<feature type="transmembrane region" description="Helical" evidence="10">
    <location>
        <begin position="37"/>
        <end position="56"/>
    </location>
</feature>
<keyword evidence="8 10" id="KW-0975">Bacterial flagellum</keyword>
<evidence type="ECO:0000256" key="3">
    <source>
        <dbReference type="ARBA" id="ARBA00021717"/>
    </source>
</evidence>
<dbReference type="PRINTS" id="PR00953">
    <property type="entry name" value="TYPE3IMRPROT"/>
</dbReference>
<feature type="transmembrane region" description="Helical" evidence="10">
    <location>
        <begin position="7"/>
        <end position="31"/>
    </location>
</feature>
<dbReference type="AlphaFoldDB" id="A0A1E3EVZ9"/>
<keyword evidence="11" id="KW-0966">Cell projection</keyword>
<dbReference type="eggNOG" id="COG1684">
    <property type="taxonomic scope" value="Bacteria"/>
</dbReference>
<evidence type="ECO:0000313" key="13">
    <source>
        <dbReference type="Proteomes" id="UP000673383"/>
    </source>
</evidence>
<feature type="transmembrane region" description="Helical" evidence="10">
    <location>
        <begin position="215"/>
        <end position="242"/>
    </location>
</feature>
<evidence type="ECO:0000313" key="12">
    <source>
        <dbReference type="EMBL" id="MEY9318473.1"/>
    </source>
</evidence>
<keyword evidence="5 10" id="KW-0812">Transmembrane</keyword>
<organism evidence="11 13">
    <name type="scientific">Bradyrhizobium elkanii</name>
    <dbReference type="NCBI Taxonomy" id="29448"/>
    <lineage>
        <taxon>Bacteria</taxon>
        <taxon>Pseudomonadati</taxon>
        <taxon>Pseudomonadota</taxon>
        <taxon>Alphaproteobacteria</taxon>
        <taxon>Hyphomicrobiales</taxon>
        <taxon>Nitrobacteraceae</taxon>
        <taxon>Bradyrhizobium</taxon>
    </lineage>
</organism>
<evidence type="ECO:0000256" key="2">
    <source>
        <dbReference type="ARBA" id="ARBA00009772"/>
    </source>
</evidence>
<dbReference type="EMBL" id="JBGBZA010000002">
    <property type="protein sequence ID" value="MEY9318473.1"/>
    <property type="molecule type" value="Genomic_DNA"/>
</dbReference>
<evidence type="ECO:0000256" key="10">
    <source>
        <dbReference type="RuleBase" id="RU362071"/>
    </source>
</evidence>
<comment type="similarity">
    <text evidence="2 10">Belongs to the FliR/MopE/SpaR family.</text>
</comment>
<dbReference type="GO" id="GO:0044780">
    <property type="term" value="P:bacterial-type flagellum assembly"/>
    <property type="evidence" value="ECO:0007669"/>
    <property type="project" value="UniProtKB-UniRule"/>
</dbReference>
<name>A0A1E3EVZ9_BRAEL</name>
<feature type="transmembrane region" description="Helical" evidence="10">
    <location>
        <begin position="191"/>
        <end position="209"/>
    </location>
</feature>
<keyword evidence="6 10" id="KW-1133">Transmembrane helix</keyword>
<dbReference type="EMBL" id="JAFICZ010000001">
    <property type="protein sequence ID" value="MBP1295957.1"/>
    <property type="molecule type" value="Genomic_DNA"/>
</dbReference>
<evidence type="ECO:0000256" key="7">
    <source>
        <dbReference type="ARBA" id="ARBA00023136"/>
    </source>
</evidence>
<reference evidence="12 14" key="2">
    <citation type="submission" date="2024-07" db="EMBL/GenBank/DDBJ databases">
        <title>Genomic Encyclopedia of Type Strains, Phase V (KMG-V): Genome sequencing to study the core and pangenomes of soil and plant-associated prokaryotes.</title>
        <authorList>
            <person name="Whitman W."/>
        </authorList>
    </citation>
    <scope>NUCLEOTIDE SEQUENCE [LARGE SCALE GENOMIC DNA]</scope>
    <source>
        <strain evidence="12 14">USDA 415</strain>
    </source>
</reference>
<keyword evidence="11" id="KW-0969">Cilium</keyword>
<comment type="subcellular location">
    <subcellularLocation>
        <location evidence="10">Cell membrane</location>
        <topology evidence="10">Multi-pass membrane protein</topology>
    </subcellularLocation>
    <subcellularLocation>
        <location evidence="10">Bacterial flagellum basal body</location>
    </subcellularLocation>
</comment>
<dbReference type="STRING" id="29448.QU41_17560"/>
<evidence type="ECO:0000256" key="8">
    <source>
        <dbReference type="ARBA" id="ARBA00023143"/>
    </source>
</evidence>
<dbReference type="OrthoDB" id="9779817at2"/>
<sequence length="256" mass="27164">MRIDVSLLPALAAIFVLVFARVGAMVMLLPGFGESNIPARVKLSIALLLTLIILPLHRNAYHVDLTSISSLGVLMVHELIIGIVLGATARVTLSALNVAGSVIAQQLGLGFVTAVDPTQGQQGQIIGNFLTILGLTLLFATDSHYLVIAALSESYRIFSPGEIMPTGDVAALATSAFSAAFKIGLQLSAPFLVFGLVFNIGLGVLARLMPQMQVYFVGVPLSIMVGFLIFGVVLAAMMNTYLDYFLGVMRQLAPMN</sequence>
<protein>
    <recommendedName>
        <fullName evidence="3 9">Flagellar biosynthetic protein FliR</fullName>
    </recommendedName>
</protein>
<dbReference type="InterPro" id="IPR002010">
    <property type="entry name" value="T3SS_IM_R"/>
</dbReference>
<keyword evidence="4 10" id="KW-1003">Cell membrane</keyword>
<evidence type="ECO:0000256" key="4">
    <source>
        <dbReference type="ARBA" id="ARBA00022475"/>
    </source>
</evidence>
<keyword evidence="11" id="KW-0282">Flagellum</keyword>
<dbReference type="NCBIfam" id="TIGR01400">
    <property type="entry name" value="fliR"/>
    <property type="match status" value="1"/>
</dbReference>
<dbReference type="PANTHER" id="PTHR30065">
    <property type="entry name" value="FLAGELLAR BIOSYNTHETIC PROTEIN FLIR"/>
    <property type="match status" value="1"/>
</dbReference>
<gene>
    <name evidence="12" type="ORF">ABIF29_005272</name>
    <name evidence="11" type="ORF">JOH49_005710</name>
</gene>
<dbReference type="Proteomes" id="UP001565471">
    <property type="component" value="Unassembled WGS sequence"/>
</dbReference>
<keyword evidence="7 10" id="KW-0472">Membrane</keyword>
<evidence type="ECO:0000313" key="14">
    <source>
        <dbReference type="Proteomes" id="UP001565471"/>
    </source>
</evidence>
<comment type="caution">
    <text evidence="11">The sequence shown here is derived from an EMBL/GenBank/DDBJ whole genome shotgun (WGS) entry which is preliminary data.</text>
</comment>
<dbReference type="GO" id="GO:0009425">
    <property type="term" value="C:bacterial-type flagellum basal body"/>
    <property type="evidence" value="ECO:0007669"/>
    <property type="project" value="UniProtKB-SubCell"/>
</dbReference>
<reference evidence="11" key="1">
    <citation type="submission" date="2021-02" db="EMBL/GenBank/DDBJ databases">
        <title>Genomic Encyclopedia of Type Strains, Phase IV (KMG-V): Genome sequencing to study the core and pangenomes of soil and plant-associated prokaryotes.</title>
        <authorList>
            <person name="Whitman W."/>
        </authorList>
    </citation>
    <scope>NUCLEOTIDE SEQUENCE</scope>
    <source>
        <strain evidence="11">USDA 406</strain>
    </source>
</reference>
<evidence type="ECO:0000256" key="1">
    <source>
        <dbReference type="ARBA" id="ARBA00002578"/>
    </source>
</evidence>
<dbReference type="GO" id="GO:0005886">
    <property type="term" value="C:plasma membrane"/>
    <property type="evidence" value="ECO:0007669"/>
    <property type="project" value="UniProtKB-SubCell"/>
</dbReference>
<dbReference type="InterPro" id="IPR006303">
    <property type="entry name" value="FliR"/>
</dbReference>
<proteinExistence type="inferred from homology"/>
<dbReference type="GO" id="GO:0006605">
    <property type="term" value="P:protein targeting"/>
    <property type="evidence" value="ECO:0007669"/>
    <property type="project" value="UniProtKB-UniRule"/>
</dbReference>
<feature type="transmembrane region" description="Helical" evidence="10">
    <location>
        <begin position="95"/>
        <end position="115"/>
    </location>
</feature>
<dbReference type="Proteomes" id="UP000673383">
    <property type="component" value="Unassembled WGS sequence"/>
</dbReference>
<keyword evidence="14" id="KW-1185">Reference proteome</keyword>
<dbReference type="Pfam" id="PF01311">
    <property type="entry name" value="Bac_export_1"/>
    <property type="match status" value="1"/>
</dbReference>
<dbReference type="PANTHER" id="PTHR30065:SF8">
    <property type="entry name" value="FLAGELLAR BIOSYNTHETIC PROTEIN FLIR"/>
    <property type="match status" value="1"/>
</dbReference>
<evidence type="ECO:0000256" key="9">
    <source>
        <dbReference type="NCBIfam" id="TIGR01400"/>
    </source>
</evidence>
<accession>A0A1E3EVZ9</accession>
<evidence type="ECO:0000256" key="5">
    <source>
        <dbReference type="ARBA" id="ARBA00022692"/>
    </source>
</evidence>
<comment type="function">
    <text evidence="1 10">Role in flagellar biosynthesis.</text>
</comment>